<keyword evidence="2" id="KW-1185">Reference proteome</keyword>
<evidence type="ECO:0008006" key="3">
    <source>
        <dbReference type="Google" id="ProtNLM"/>
    </source>
</evidence>
<dbReference type="EMBL" id="JBHUPA010000017">
    <property type="protein sequence ID" value="MFD2964575.1"/>
    <property type="molecule type" value="Genomic_DNA"/>
</dbReference>
<gene>
    <name evidence="1" type="ORF">ACFS6J_22430</name>
</gene>
<name>A0ABW6B4Y6_9SPHI</name>
<comment type="caution">
    <text evidence="1">The sequence shown here is derived from an EMBL/GenBank/DDBJ whole genome shotgun (WGS) entry which is preliminary data.</text>
</comment>
<organism evidence="1 2">
    <name type="scientific">Olivibacter jilunii</name>
    <dbReference type="NCBI Taxonomy" id="985016"/>
    <lineage>
        <taxon>Bacteria</taxon>
        <taxon>Pseudomonadati</taxon>
        <taxon>Bacteroidota</taxon>
        <taxon>Sphingobacteriia</taxon>
        <taxon>Sphingobacteriales</taxon>
        <taxon>Sphingobacteriaceae</taxon>
        <taxon>Olivibacter</taxon>
    </lineage>
</organism>
<dbReference type="RefSeq" id="WP_013663562.1">
    <property type="nucleotide sequence ID" value="NZ_JBHUPA010000017.1"/>
</dbReference>
<accession>A0ABW6B4Y6</accession>
<sequence length="228" mass="26117">MEYRNKLSVFRSVLRSSLLYWISVLFLSAVVNPAKAQTFSEFFKQKKTQKKYLLTQIAALQLYSGYVRDGYNIARSGLQTVKGFTNGEFNLHHAFISSLKAVSPFIRNHLKVAETISFQLAISKLFNMLEKDDGILSSSQKAYIEKIHAKLSEDCSKDMEELLLVIASGKIEMTEDRRLQRLDKVFASMRDKFSFAQHFAGQVNVLKGQIRSELKSVNQIHNMYETVN</sequence>
<proteinExistence type="predicted"/>
<dbReference type="Proteomes" id="UP001597560">
    <property type="component" value="Unassembled WGS sequence"/>
</dbReference>
<protein>
    <recommendedName>
        <fullName evidence="3">TerB family tellurite resistance protein</fullName>
    </recommendedName>
</protein>
<evidence type="ECO:0000313" key="2">
    <source>
        <dbReference type="Proteomes" id="UP001597560"/>
    </source>
</evidence>
<reference evidence="2" key="1">
    <citation type="journal article" date="2019" name="Int. J. Syst. Evol. Microbiol.">
        <title>The Global Catalogue of Microorganisms (GCM) 10K type strain sequencing project: providing services to taxonomists for standard genome sequencing and annotation.</title>
        <authorList>
            <consortium name="The Broad Institute Genomics Platform"/>
            <consortium name="The Broad Institute Genome Sequencing Center for Infectious Disease"/>
            <person name="Wu L."/>
            <person name="Ma J."/>
        </authorList>
    </citation>
    <scope>NUCLEOTIDE SEQUENCE [LARGE SCALE GENOMIC DNA]</scope>
    <source>
        <strain evidence="2">KCTC 23098</strain>
    </source>
</reference>
<evidence type="ECO:0000313" key="1">
    <source>
        <dbReference type="EMBL" id="MFD2964575.1"/>
    </source>
</evidence>